<feature type="transmembrane region" description="Helical" evidence="1">
    <location>
        <begin position="142"/>
        <end position="163"/>
    </location>
</feature>
<evidence type="ECO:0008006" key="4">
    <source>
        <dbReference type="Google" id="ProtNLM"/>
    </source>
</evidence>
<feature type="transmembrane region" description="Helical" evidence="1">
    <location>
        <begin position="183"/>
        <end position="201"/>
    </location>
</feature>
<dbReference type="Proteomes" id="UP001201163">
    <property type="component" value="Unassembled WGS sequence"/>
</dbReference>
<protein>
    <recommendedName>
        <fullName evidence="4">DUF1275 domain protein</fullName>
    </recommendedName>
</protein>
<dbReference type="EMBL" id="JAKELL010000006">
    <property type="protein sequence ID" value="KAH8998010.1"/>
    <property type="molecule type" value="Genomic_DNA"/>
</dbReference>
<dbReference type="SUPFAM" id="SSF103473">
    <property type="entry name" value="MFS general substrate transporter"/>
    <property type="match status" value="1"/>
</dbReference>
<gene>
    <name evidence="2" type="ORF">EDB92DRAFT_2082500</name>
</gene>
<name>A0AAD4LN30_9AGAM</name>
<dbReference type="PANTHER" id="PTHR37488:SF2">
    <property type="entry name" value="DUF1275 DOMAIN-CONTAINING PROTEIN"/>
    <property type="match status" value="1"/>
</dbReference>
<sequence>MSSAPQLSHATSAKAIEAALPAPVSSSPPSTIYSTMRRGGLREFLMTEVDPDRSTIPLAAYCFMTGWIDVVSFSAIFVWCAFQTGNTLQLAIALARLFYGPPGQRDTSFHLADKQALTSVTTFVFGAFLGRIGDRMGAKTRIWLFLGTIFQSLLTMGAAIALWQSHQGSVASGRDVPPWTNASTYACLGLMSMSMGLQGIMGKRVNTQFATTIVLTTVWCELMADPKLFVFRPVTTRDHKILGIAALFVGGFCSRAILQAIGSPASLGIAAGLRVLVALSWFFVPAKRTTATKRP</sequence>
<dbReference type="InterPro" id="IPR036259">
    <property type="entry name" value="MFS_trans_sf"/>
</dbReference>
<keyword evidence="3" id="KW-1185">Reference proteome</keyword>
<feature type="transmembrane region" description="Helical" evidence="1">
    <location>
        <begin position="267"/>
        <end position="284"/>
    </location>
</feature>
<feature type="transmembrane region" description="Helical" evidence="1">
    <location>
        <begin position="58"/>
        <end position="82"/>
    </location>
</feature>
<keyword evidence="1" id="KW-0812">Transmembrane</keyword>
<dbReference type="InterPro" id="IPR010699">
    <property type="entry name" value="DUF1275"/>
</dbReference>
<dbReference type="AlphaFoldDB" id="A0AAD4LN30"/>
<comment type="caution">
    <text evidence="2">The sequence shown here is derived from an EMBL/GenBank/DDBJ whole genome shotgun (WGS) entry which is preliminary data.</text>
</comment>
<organism evidence="2 3">
    <name type="scientific">Lactarius akahatsu</name>
    <dbReference type="NCBI Taxonomy" id="416441"/>
    <lineage>
        <taxon>Eukaryota</taxon>
        <taxon>Fungi</taxon>
        <taxon>Dikarya</taxon>
        <taxon>Basidiomycota</taxon>
        <taxon>Agaricomycotina</taxon>
        <taxon>Agaricomycetes</taxon>
        <taxon>Russulales</taxon>
        <taxon>Russulaceae</taxon>
        <taxon>Lactarius</taxon>
    </lineage>
</organism>
<reference evidence="2" key="1">
    <citation type="submission" date="2022-01" db="EMBL/GenBank/DDBJ databases">
        <title>Comparative genomics reveals a dynamic genome evolution in the ectomycorrhizal milk-cap (Lactarius) mushrooms.</title>
        <authorList>
            <consortium name="DOE Joint Genome Institute"/>
            <person name="Lebreton A."/>
            <person name="Tang N."/>
            <person name="Kuo A."/>
            <person name="LaButti K."/>
            <person name="Drula E."/>
            <person name="Barry K."/>
            <person name="Clum A."/>
            <person name="Lipzen A."/>
            <person name="Mousain D."/>
            <person name="Ng V."/>
            <person name="Wang R."/>
            <person name="Wang X."/>
            <person name="Dai Y."/>
            <person name="Henrissat B."/>
            <person name="Grigoriev I.V."/>
            <person name="Guerin-Laguette A."/>
            <person name="Yu F."/>
            <person name="Martin F.M."/>
        </authorList>
    </citation>
    <scope>NUCLEOTIDE SEQUENCE</scope>
    <source>
        <strain evidence="2">QP</strain>
    </source>
</reference>
<accession>A0AAD4LN30</accession>
<evidence type="ECO:0000256" key="1">
    <source>
        <dbReference type="SAM" id="Phobius"/>
    </source>
</evidence>
<dbReference type="Pfam" id="PF06912">
    <property type="entry name" value="DUF1275"/>
    <property type="match status" value="1"/>
</dbReference>
<evidence type="ECO:0000313" key="2">
    <source>
        <dbReference type="EMBL" id="KAH8998010.1"/>
    </source>
</evidence>
<dbReference type="PANTHER" id="PTHR37488">
    <property type="entry name" value="DUF1275 DOMAIN-CONTAINING PROTEIN"/>
    <property type="match status" value="1"/>
</dbReference>
<keyword evidence="1" id="KW-1133">Transmembrane helix</keyword>
<proteinExistence type="predicted"/>
<feature type="transmembrane region" description="Helical" evidence="1">
    <location>
        <begin position="241"/>
        <end position="261"/>
    </location>
</feature>
<keyword evidence="1" id="KW-0472">Membrane</keyword>
<evidence type="ECO:0000313" key="3">
    <source>
        <dbReference type="Proteomes" id="UP001201163"/>
    </source>
</evidence>